<organism evidence="1 2">
    <name type="scientific">Neopusillimonas maritima</name>
    <dbReference type="NCBI Taxonomy" id="2026239"/>
    <lineage>
        <taxon>Bacteria</taxon>
        <taxon>Pseudomonadati</taxon>
        <taxon>Pseudomonadota</taxon>
        <taxon>Betaproteobacteria</taxon>
        <taxon>Burkholderiales</taxon>
        <taxon>Alcaligenaceae</taxon>
        <taxon>Neopusillimonas</taxon>
    </lineage>
</organism>
<accession>A0A3A1YVJ6</accession>
<name>A0A3A1YVJ6_9BURK</name>
<dbReference type="EMBL" id="NQYH01000003">
    <property type="protein sequence ID" value="RIY41531.1"/>
    <property type="molecule type" value="Genomic_DNA"/>
</dbReference>
<protein>
    <recommendedName>
        <fullName evidence="3">Addiction module toxin RelE</fullName>
    </recommendedName>
</protein>
<dbReference type="InterPro" id="IPR009387">
    <property type="entry name" value="HigB-2"/>
</dbReference>
<evidence type="ECO:0008006" key="3">
    <source>
        <dbReference type="Google" id="ProtNLM"/>
    </source>
</evidence>
<evidence type="ECO:0000313" key="1">
    <source>
        <dbReference type="EMBL" id="RIY41531.1"/>
    </source>
</evidence>
<dbReference type="Proteomes" id="UP000266206">
    <property type="component" value="Unassembled WGS sequence"/>
</dbReference>
<proteinExistence type="predicted"/>
<sequence>MVRIFKTRYFSRWALKAGIQDKAPTQAIDEMVLGLSDANLGGGVFKKRLPAPGRGKRGGFRTLIATRSKQHYFFVFGFEKSKRDNITMTELHALQALATELLSLTEYQIIEAVDDGAIQEIIHDTENKKRYS</sequence>
<dbReference type="OrthoDB" id="8607264at2"/>
<comment type="caution">
    <text evidence="1">The sequence shown here is derived from an EMBL/GenBank/DDBJ whole genome shotgun (WGS) entry which is preliminary data.</text>
</comment>
<dbReference type="PIRSF" id="PIRSF018634">
    <property type="entry name" value="UCP018634"/>
    <property type="match status" value="1"/>
</dbReference>
<dbReference type="RefSeq" id="WP_119515785.1">
    <property type="nucleotide sequence ID" value="NZ_NQYH01000003.1"/>
</dbReference>
<reference evidence="1 2" key="1">
    <citation type="submission" date="2017-08" db="EMBL/GenBank/DDBJ databases">
        <title>Pusillimonas indicus sp. nov., a member of the family Alcaligenaceae isolated from surface seawater.</title>
        <authorList>
            <person name="Li J."/>
        </authorList>
    </citation>
    <scope>NUCLEOTIDE SEQUENCE [LARGE SCALE GENOMIC DNA]</scope>
    <source>
        <strain evidence="1 2">L52-1-41</strain>
    </source>
</reference>
<dbReference type="AlphaFoldDB" id="A0A3A1YVJ6"/>
<gene>
    <name evidence="1" type="ORF">CJP73_06020</name>
</gene>
<evidence type="ECO:0000313" key="2">
    <source>
        <dbReference type="Proteomes" id="UP000266206"/>
    </source>
</evidence>
<dbReference type="Pfam" id="PF06296">
    <property type="entry name" value="RelE"/>
    <property type="match status" value="1"/>
</dbReference>